<dbReference type="Gene3D" id="2.60.40.1090">
    <property type="entry name" value="Fimbrial-type adhesion domain"/>
    <property type="match status" value="1"/>
</dbReference>
<dbReference type="RefSeq" id="WP_045443757.1">
    <property type="nucleotide sequence ID" value="NZ_QFVP01000008.1"/>
</dbReference>
<gene>
    <name evidence="3" type="ORF">DJ535_14740</name>
</gene>
<protein>
    <submittedName>
        <fullName evidence="3">Type 1 fimbrial protein</fullName>
    </submittedName>
</protein>
<reference evidence="3 4" key="1">
    <citation type="submission" date="2018-05" db="EMBL/GenBank/DDBJ databases">
        <title>Isolation and genomic analyses of lactose-positive bacteria from faecal samples of preterm neonates.</title>
        <authorList>
            <person name="Chen Y."/>
            <person name="Brook T.C."/>
            <person name="O'Neill I."/>
            <person name="Soe C.Z."/>
            <person name="Hall L.J."/>
            <person name="Hoyles L."/>
        </authorList>
    </citation>
    <scope>NUCLEOTIDE SEQUENCE [LARGE SCALE GENOMIC DNA]</scope>
    <source>
        <strain evidence="3 4">P080C CL</strain>
    </source>
</reference>
<dbReference type="PANTHER" id="PTHR33420">
    <property type="entry name" value="FIMBRIAL SUBUNIT ELFA-RELATED"/>
    <property type="match status" value="1"/>
</dbReference>
<organism evidence="3 4">
    <name type="scientific">Citrobacter murliniae</name>
    <dbReference type="NCBI Taxonomy" id="67829"/>
    <lineage>
        <taxon>Bacteria</taxon>
        <taxon>Pseudomonadati</taxon>
        <taxon>Pseudomonadota</taxon>
        <taxon>Gammaproteobacteria</taxon>
        <taxon>Enterobacterales</taxon>
        <taxon>Enterobacteriaceae</taxon>
        <taxon>Citrobacter</taxon>
        <taxon>Citrobacter freundii complex</taxon>
    </lineage>
</organism>
<dbReference type="InterPro" id="IPR008966">
    <property type="entry name" value="Adhesion_dom_sf"/>
</dbReference>
<dbReference type="Proteomes" id="UP000306790">
    <property type="component" value="Unassembled WGS sequence"/>
</dbReference>
<dbReference type="SUPFAM" id="SSF49401">
    <property type="entry name" value="Bacterial adhesins"/>
    <property type="match status" value="1"/>
</dbReference>
<dbReference type="Pfam" id="PF00419">
    <property type="entry name" value="Fimbrial"/>
    <property type="match status" value="1"/>
</dbReference>
<dbReference type="PANTHER" id="PTHR33420:SF26">
    <property type="entry name" value="FIMBRIAL SUBUNIT"/>
    <property type="match status" value="1"/>
</dbReference>
<evidence type="ECO:0000313" key="3">
    <source>
        <dbReference type="EMBL" id="THE37534.1"/>
    </source>
</evidence>
<feature type="chain" id="PRO_5045660481" evidence="1">
    <location>
        <begin position="23"/>
        <end position="195"/>
    </location>
</feature>
<name>A0ABY2PU26_9ENTR</name>
<keyword evidence="4" id="KW-1185">Reference proteome</keyword>
<evidence type="ECO:0000259" key="2">
    <source>
        <dbReference type="Pfam" id="PF00419"/>
    </source>
</evidence>
<evidence type="ECO:0000256" key="1">
    <source>
        <dbReference type="SAM" id="SignalP"/>
    </source>
</evidence>
<dbReference type="InterPro" id="IPR000259">
    <property type="entry name" value="Adhesion_dom_fimbrial"/>
</dbReference>
<accession>A0ABY2PU26</accession>
<evidence type="ECO:0000313" key="4">
    <source>
        <dbReference type="Proteomes" id="UP000306790"/>
    </source>
</evidence>
<proteinExistence type="predicted"/>
<dbReference type="InterPro" id="IPR036937">
    <property type="entry name" value="Adhesion_dom_fimbrial_sf"/>
</dbReference>
<sequence length="195" mass="20401">MIKKVMIVSAFAAVTTSASTIAADDTAGGVINFSGAITDTTCTINGGKSADFTVALSPITITEAGNTVGLINKNKKSFSMTFSDCTPAVSTSGIHFLKINFFSADNISTDGKYLLNNSVNENDPSVARNVGFSLVEPGATAPIILNQPYTTSITEAAKLSDEETLTLDVYYYKTNTTAATVGALSSNVTYTISYL</sequence>
<dbReference type="EMBL" id="QFVP01000008">
    <property type="protein sequence ID" value="THE37534.1"/>
    <property type="molecule type" value="Genomic_DNA"/>
</dbReference>
<keyword evidence="1" id="KW-0732">Signal</keyword>
<feature type="domain" description="Fimbrial-type adhesion" evidence="2">
    <location>
        <begin position="31"/>
        <end position="194"/>
    </location>
</feature>
<feature type="signal peptide" evidence="1">
    <location>
        <begin position="1"/>
        <end position="22"/>
    </location>
</feature>
<comment type="caution">
    <text evidence="3">The sequence shown here is derived from an EMBL/GenBank/DDBJ whole genome shotgun (WGS) entry which is preliminary data.</text>
</comment>
<dbReference type="InterPro" id="IPR050263">
    <property type="entry name" value="Bact_Fimbrial_Adh_Pro"/>
</dbReference>